<gene>
    <name evidence="1" type="ORF">PV517_35865</name>
</gene>
<evidence type="ECO:0000313" key="2">
    <source>
        <dbReference type="Proteomes" id="UP001271723"/>
    </source>
</evidence>
<organism evidence="1 2">
    <name type="scientific">Streptomyces griseiscabiei</name>
    <dbReference type="NCBI Taxonomy" id="2993540"/>
    <lineage>
        <taxon>Bacteria</taxon>
        <taxon>Bacillati</taxon>
        <taxon>Actinomycetota</taxon>
        <taxon>Actinomycetes</taxon>
        <taxon>Kitasatosporales</taxon>
        <taxon>Streptomycetaceae</taxon>
        <taxon>Streptomyces</taxon>
    </lineage>
</organism>
<keyword evidence="2" id="KW-1185">Reference proteome</keyword>
<dbReference type="Proteomes" id="UP001271723">
    <property type="component" value="Unassembled WGS sequence"/>
</dbReference>
<reference evidence="1 2" key="1">
    <citation type="journal article" date="2023" name="Microb. Genom.">
        <title>Mesoterricola silvestris gen. nov., sp. nov., Mesoterricola sediminis sp. nov., Geothrix oryzae sp. nov., Geothrix edaphica sp. nov., Geothrix rubra sp. nov., and Geothrix limicola sp. nov., six novel members of Acidobacteriota isolated from soils.</title>
        <authorList>
            <person name="Weisberg A.J."/>
            <person name="Pearce E."/>
            <person name="Kramer C.G."/>
            <person name="Chang J.H."/>
            <person name="Clarke C.R."/>
        </authorList>
    </citation>
    <scope>NUCLEOTIDE SEQUENCE [LARGE SCALE GENOMIC DNA]</scope>
    <source>
        <strain evidence="1 2">NRRL_B-2795</strain>
    </source>
</reference>
<name>A0ABU4LFR6_9ACTN</name>
<dbReference type="RefSeq" id="WP_179115584.1">
    <property type="nucleotide sequence ID" value="NZ_JAGJBZ010000005.1"/>
</dbReference>
<proteinExistence type="predicted"/>
<protein>
    <submittedName>
        <fullName evidence="1">Uncharacterized protein</fullName>
    </submittedName>
</protein>
<comment type="caution">
    <text evidence="1">The sequence shown here is derived from an EMBL/GenBank/DDBJ whole genome shotgun (WGS) entry which is preliminary data.</text>
</comment>
<accession>A0ABU4LFR6</accession>
<sequence length="56" mass="5789">MAKIDAAICAAHCRLMTWPGTSGRLLGPNVGVVMLVKKVSASRQVLAGGRIQGAAR</sequence>
<evidence type="ECO:0000313" key="1">
    <source>
        <dbReference type="EMBL" id="MDX2914034.1"/>
    </source>
</evidence>
<dbReference type="EMBL" id="JARAVY010000017">
    <property type="protein sequence ID" value="MDX2914034.1"/>
    <property type="molecule type" value="Genomic_DNA"/>
</dbReference>